<protein>
    <submittedName>
        <fullName evidence="2">Uncharacterized protein</fullName>
    </submittedName>
</protein>
<feature type="compositionally biased region" description="Pro residues" evidence="1">
    <location>
        <begin position="38"/>
        <end position="59"/>
    </location>
</feature>
<comment type="caution">
    <text evidence="2">The sequence shown here is derived from an EMBL/GenBank/DDBJ whole genome shotgun (WGS) entry which is preliminary data.</text>
</comment>
<evidence type="ECO:0000256" key="1">
    <source>
        <dbReference type="SAM" id="MobiDB-lite"/>
    </source>
</evidence>
<dbReference type="EMBL" id="BKCJ011167061">
    <property type="protein sequence ID" value="GFC97599.1"/>
    <property type="molecule type" value="Genomic_DNA"/>
</dbReference>
<evidence type="ECO:0000313" key="2">
    <source>
        <dbReference type="EMBL" id="GFC97599.1"/>
    </source>
</evidence>
<name>A0A699SJT8_TANCI</name>
<sequence length="102" mass="10864">MLVVRDVAEEAEAQVPAQGDDVQEPVAEEVVTKVVPPTLTPPSPPSPVIPSSPPHQPPCLPQPQDAAVLSLLFQQVLYTCSALARRVKCLENDKAAPVIHLS</sequence>
<feature type="region of interest" description="Disordered" evidence="1">
    <location>
        <begin position="35"/>
        <end position="59"/>
    </location>
</feature>
<organism evidence="2">
    <name type="scientific">Tanacetum cinerariifolium</name>
    <name type="common">Dalmatian daisy</name>
    <name type="synonym">Chrysanthemum cinerariifolium</name>
    <dbReference type="NCBI Taxonomy" id="118510"/>
    <lineage>
        <taxon>Eukaryota</taxon>
        <taxon>Viridiplantae</taxon>
        <taxon>Streptophyta</taxon>
        <taxon>Embryophyta</taxon>
        <taxon>Tracheophyta</taxon>
        <taxon>Spermatophyta</taxon>
        <taxon>Magnoliopsida</taxon>
        <taxon>eudicotyledons</taxon>
        <taxon>Gunneridae</taxon>
        <taxon>Pentapetalae</taxon>
        <taxon>asterids</taxon>
        <taxon>campanulids</taxon>
        <taxon>Asterales</taxon>
        <taxon>Asteraceae</taxon>
        <taxon>Asteroideae</taxon>
        <taxon>Anthemideae</taxon>
        <taxon>Anthemidinae</taxon>
        <taxon>Tanacetum</taxon>
    </lineage>
</organism>
<reference evidence="2" key="1">
    <citation type="journal article" date="2019" name="Sci. Rep.">
        <title>Draft genome of Tanacetum cinerariifolium, the natural source of mosquito coil.</title>
        <authorList>
            <person name="Yamashiro T."/>
            <person name="Shiraishi A."/>
            <person name="Satake H."/>
            <person name="Nakayama K."/>
        </authorList>
    </citation>
    <scope>NUCLEOTIDE SEQUENCE</scope>
</reference>
<dbReference type="AlphaFoldDB" id="A0A699SJT8"/>
<accession>A0A699SJT8</accession>
<proteinExistence type="predicted"/>
<gene>
    <name evidence="2" type="ORF">Tci_869569</name>
</gene>